<keyword evidence="1 5" id="KW-0808">Transferase</keyword>
<reference evidence="6 7" key="1">
    <citation type="submission" date="2018-08" db="EMBL/GenBank/DDBJ databases">
        <title>Recombination of ecologically and evolutionarily significant loci maintains genetic cohesion in the Pseudomonas syringae species complex.</title>
        <authorList>
            <person name="Dillon M."/>
            <person name="Thakur S."/>
            <person name="Almeida R.N.D."/>
            <person name="Weir B.S."/>
            <person name="Guttman D.S."/>
        </authorList>
    </citation>
    <scope>NUCLEOTIDE SEQUENCE [LARGE SCALE GENOMIC DNA]</scope>
    <source>
        <strain evidence="5 7">ICMP 13684</strain>
        <strain evidence="4 6">ICMP 13685</strain>
    </source>
</reference>
<dbReference type="EMBL" id="RBSL01000246">
    <property type="protein sequence ID" value="RMS26081.1"/>
    <property type="molecule type" value="Genomic_DNA"/>
</dbReference>
<evidence type="ECO:0000313" key="4">
    <source>
        <dbReference type="EMBL" id="RMS26081.1"/>
    </source>
</evidence>
<dbReference type="EMBL" id="RBTE01000383">
    <property type="protein sequence ID" value="RMT24499.1"/>
    <property type="molecule type" value="Genomic_DNA"/>
</dbReference>
<accession>A0A3M5BLG4</accession>
<dbReference type="SUPFAM" id="SSF56235">
    <property type="entry name" value="N-terminal nucleophile aminohydrolases (Ntn hydrolases)"/>
    <property type="match status" value="1"/>
</dbReference>
<comment type="caution">
    <text evidence="4">The sequence shown here is derived from an EMBL/GenBank/DDBJ whole genome shotgun (WGS) entry which is preliminary data.</text>
</comment>
<proteinExistence type="predicted"/>
<dbReference type="Pfam" id="PF13522">
    <property type="entry name" value="GATase_6"/>
    <property type="match status" value="1"/>
</dbReference>
<dbReference type="GO" id="GO:0016740">
    <property type="term" value="F:transferase activity"/>
    <property type="evidence" value="ECO:0007669"/>
    <property type="project" value="UniProtKB-KW"/>
</dbReference>
<dbReference type="AlphaFoldDB" id="A0A3M5BLG4"/>
<dbReference type="Gene3D" id="3.60.20.10">
    <property type="entry name" value="Glutamine Phosphoribosylpyrophosphate, subunit 1, domain 1"/>
    <property type="match status" value="1"/>
</dbReference>
<evidence type="ECO:0000313" key="7">
    <source>
        <dbReference type="Proteomes" id="UP000278180"/>
    </source>
</evidence>
<dbReference type="InterPro" id="IPR017932">
    <property type="entry name" value="GATase_2_dom"/>
</dbReference>
<dbReference type="PROSITE" id="PS51278">
    <property type="entry name" value="GATASE_TYPE_2"/>
    <property type="match status" value="1"/>
</dbReference>
<evidence type="ECO:0000313" key="5">
    <source>
        <dbReference type="EMBL" id="RMT24499.1"/>
    </source>
</evidence>
<dbReference type="InterPro" id="IPR029055">
    <property type="entry name" value="Ntn_hydrolases_N"/>
</dbReference>
<gene>
    <name evidence="5" type="ORF">ALP51_01582</name>
    <name evidence="4" type="ORF">ALP70_100107</name>
</gene>
<dbReference type="PANTHER" id="PTHR11907">
    <property type="entry name" value="AMIDOPHOSPHORIBOSYLTRANSFERASE"/>
    <property type="match status" value="1"/>
</dbReference>
<dbReference type="Proteomes" id="UP000269801">
    <property type="component" value="Unassembled WGS sequence"/>
</dbReference>
<evidence type="ECO:0000256" key="1">
    <source>
        <dbReference type="ARBA" id="ARBA00022679"/>
    </source>
</evidence>
<evidence type="ECO:0000313" key="6">
    <source>
        <dbReference type="Proteomes" id="UP000269801"/>
    </source>
</evidence>
<evidence type="ECO:0000256" key="2">
    <source>
        <dbReference type="ARBA" id="ARBA00022962"/>
    </source>
</evidence>
<protein>
    <submittedName>
        <fullName evidence="4">Glutamate synthase GltB1 subunit</fullName>
    </submittedName>
    <submittedName>
        <fullName evidence="5">Glutamine amidotransferase, s-II protein</fullName>
    </submittedName>
</protein>
<sequence>MNFSVYAVGLQLVAKSLPLPNKVRLMCGIVGLYLKNPALESQLGRLFEQMLEAMTDRGPDSAGFAIYGDEVAQGWVKLTLQATTEQYDFKALIAALQSRLDAPLDWFQNASAVVLKIQAEEAPVRAALAQLAPTVRIMSAGQSIEILKGMGLPREISERFGLASMKGSHIIGHTRMATESAVTMEGSHPFSTGSDLCLVHNGSLSNHFRLRQNLRREGIHFETDNDTEVAAGYLAWRLQQGDSLKQALDKSLEDLDGFFTFAIGTRNGFAVIRDPIACKPAILAETDDYVAMASEYQALSSLPGIENARVWEPVPATMYIWEREPAEGARS</sequence>
<dbReference type="Proteomes" id="UP000278180">
    <property type="component" value="Unassembled WGS sequence"/>
</dbReference>
<organism evidence="4 6">
    <name type="scientific">Pseudomonas savastanoi</name>
    <name type="common">Pseudomonas syringae pv. savastanoi</name>
    <dbReference type="NCBI Taxonomy" id="29438"/>
    <lineage>
        <taxon>Bacteria</taxon>
        <taxon>Pseudomonadati</taxon>
        <taxon>Pseudomonadota</taxon>
        <taxon>Gammaproteobacteria</taxon>
        <taxon>Pseudomonadales</taxon>
        <taxon>Pseudomonadaceae</taxon>
        <taxon>Pseudomonas</taxon>
    </lineage>
</organism>
<dbReference type="CDD" id="cd01907">
    <property type="entry name" value="GlxB"/>
    <property type="match status" value="1"/>
</dbReference>
<keyword evidence="2 5" id="KW-0315">Glutamine amidotransferase</keyword>
<evidence type="ECO:0000259" key="3">
    <source>
        <dbReference type="PROSITE" id="PS51278"/>
    </source>
</evidence>
<name>A0A3M5BLG4_PSESS</name>
<feature type="domain" description="Glutamine amidotransferase type-2" evidence="3">
    <location>
        <begin position="27"/>
        <end position="324"/>
    </location>
</feature>